<accession>A0AAP8MGF9</accession>
<dbReference type="Proteomes" id="UP000235162">
    <property type="component" value="Unassembled WGS sequence"/>
</dbReference>
<reference evidence="1 2" key="1">
    <citation type="submission" date="2018-01" db="EMBL/GenBank/DDBJ databases">
        <title>The draft genome sequence of Halioglobus japonicus S1-36.</title>
        <authorList>
            <person name="Du Z.-J."/>
            <person name="Shi M.-J."/>
        </authorList>
    </citation>
    <scope>NUCLEOTIDE SEQUENCE [LARGE SCALE GENOMIC DNA]</scope>
    <source>
        <strain evidence="1 2">S1-36</strain>
    </source>
</reference>
<keyword evidence="2" id="KW-1185">Reference proteome</keyword>
<dbReference type="EMBL" id="PKUR01000001">
    <property type="protein sequence ID" value="PLW87351.1"/>
    <property type="molecule type" value="Genomic_DNA"/>
</dbReference>
<dbReference type="KEGG" id="hja:BST95_16410"/>
<organism evidence="1 2">
    <name type="scientific">Halioglobus japonicus</name>
    <dbReference type="NCBI Taxonomy" id="930805"/>
    <lineage>
        <taxon>Bacteria</taxon>
        <taxon>Pseudomonadati</taxon>
        <taxon>Pseudomonadota</taxon>
        <taxon>Gammaproteobacteria</taxon>
        <taxon>Cellvibrionales</taxon>
        <taxon>Halieaceae</taxon>
        <taxon>Halioglobus</taxon>
    </lineage>
</organism>
<dbReference type="InterPro" id="IPR029068">
    <property type="entry name" value="Glyas_Bleomycin-R_OHBP_Dase"/>
</dbReference>
<evidence type="ECO:0000313" key="1">
    <source>
        <dbReference type="EMBL" id="PLW87351.1"/>
    </source>
</evidence>
<sequence length="114" mass="12175">MKVHYLEIGTHDIDAVCHACELSQRVSFSAPDELLGGARTATLSDDSIVGVRGPFRETEATLVRPYWLVEDIDEAIAHVAAAGAGIAMPPMTVPGKGSFAIYIQGGNDHGLWQL</sequence>
<dbReference type="RefSeq" id="WP_084200573.1">
    <property type="nucleotide sequence ID" value="NZ_BMYL01000001.1"/>
</dbReference>
<protein>
    <submittedName>
        <fullName evidence="1">Hydroxylase</fullName>
    </submittedName>
</protein>
<dbReference type="Gene3D" id="3.10.180.10">
    <property type="entry name" value="2,3-Dihydroxybiphenyl 1,2-Dioxygenase, domain 1"/>
    <property type="match status" value="1"/>
</dbReference>
<proteinExistence type="predicted"/>
<name>A0AAP8MGF9_9GAMM</name>
<comment type="caution">
    <text evidence="1">The sequence shown here is derived from an EMBL/GenBank/DDBJ whole genome shotgun (WGS) entry which is preliminary data.</text>
</comment>
<evidence type="ECO:0000313" key="2">
    <source>
        <dbReference type="Proteomes" id="UP000235162"/>
    </source>
</evidence>
<dbReference type="SUPFAM" id="SSF54593">
    <property type="entry name" value="Glyoxalase/Bleomycin resistance protein/Dihydroxybiphenyl dioxygenase"/>
    <property type="match status" value="1"/>
</dbReference>
<gene>
    <name evidence="1" type="ORF">C0029_01790</name>
</gene>
<dbReference type="AlphaFoldDB" id="A0AAP8MGF9"/>